<organism evidence="4 5">
    <name type="scientific">Amniculicola lignicola CBS 123094</name>
    <dbReference type="NCBI Taxonomy" id="1392246"/>
    <lineage>
        <taxon>Eukaryota</taxon>
        <taxon>Fungi</taxon>
        <taxon>Dikarya</taxon>
        <taxon>Ascomycota</taxon>
        <taxon>Pezizomycotina</taxon>
        <taxon>Dothideomycetes</taxon>
        <taxon>Pleosporomycetidae</taxon>
        <taxon>Pleosporales</taxon>
        <taxon>Amniculicolaceae</taxon>
        <taxon>Amniculicola</taxon>
    </lineage>
</organism>
<dbReference type="EMBL" id="ML977602">
    <property type="protein sequence ID" value="KAF1998602.1"/>
    <property type="molecule type" value="Genomic_DNA"/>
</dbReference>
<dbReference type="Pfam" id="PF17799">
    <property type="entry name" value="RRM_Rrp7"/>
    <property type="match status" value="1"/>
</dbReference>
<dbReference type="OrthoDB" id="5390at2759"/>
<feature type="domain" description="Ribosomal RNA-processing protein 7 C-terminal" evidence="2">
    <location>
        <begin position="196"/>
        <end position="313"/>
    </location>
</feature>
<dbReference type="Proteomes" id="UP000799779">
    <property type="component" value="Unassembled WGS sequence"/>
</dbReference>
<dbReference type="InterPro" id="IPR040446">
    <property type="entry name" value="RRP7"/>
</dbReference>
<evidence type="ECO:0000313" key="4">
    <source>
        <dbReference type="EMBL" id="KAF1998602.1"/>
    </source>
</evidence>
<keyword evidence="5" id="KW-1185">Reference proteome</keyword>
<proteinExistence type="inferred from homology"/>
<accession>A0A6A5WAA1</accession>
<dbReference type="InterPro" id="IPR040447">
    <property type="entry name" value="RRM_Rrp7"/>
</dbReference>
<dbReference type="GO" id="GO:0034456">
    <property type="term" value="C:UTP-C complex"/>
    <property type="evidence" value="ECO:0007669"/>
    <property type="project" value="TreeGrafter"/>
</dbReference>
<dbReference type="PANTHER" id="PTHR13191:SF0">
    <property type="entry name" value="RIBOSOMAL RNA-PROCESSING PROTEIN 7 HOMOLOG A-RELATED"/>
    <property type="match status" value="1"/>
</dbReference>
<name>A0A6A5WAA1_9PLEO</name>
<evidence type="ECO:0000259" key="2">
    <source>
        <dbReference type="Pfam" id="PF12923"/>
    </source>
</evidence>
<dbReference type="Pfam" id="PF12923">
    <property type="entry name" value="RRP7"/>
    <property type="match status" value="1"/>
</dbReference>
<evidence type="ECO:0000259" key="3">
    <source>
        <dbReference type="Pfam" id="PF17799"/>
    </source>
</evidence>
<feature type="non-terminal residue" evidence="4">
    <location>
        <position position="315"/>
    </location>
</feature>
<dbReference type="Gene3D" id="6.10.250.1770">
    <property type="match status" value="1"/>
</dbReference>
<dbReference type="CDD" id="cd12950">
    <property type="entry name" value="RRP7_Rrp7p"/>
    <property type="match status" value="1"/>
</dbReference>
<dbReference type="GO" id="GO:0006364">
    <property type="term" value="P:rRNA processing"/>
    <property type="evidence" value="ECO:0007669"/>
    <property type="project" value="TreeGrafter"/>
</dbReference>
<reference evidence="4" key="1">
    <citation type="journal article" date="2020" name="Stud. Mycol.">
        <title>101 Dothideomycetes genomes: a test case for predicting lifestyles and emergence of pathogens.</title>
        <authorList>
            <person name="Haridas S."/>
            <person name="Albert R."/>
            <person name="Binder M."/>
            <person name="Bloem J."/>
            <person name="Labutti K."/>
            <person name="Salamov A."/>
            <person name="Andreopoulos B."/>
            <person name="Baker S."/>
            <person name="Barry K."/>
            <person name="Bills G."/>
            <person name="Bluhm B."/>
            <person name="Cannon C."/>
            <person name="Castanera R."/>
            <person name="Culley D."/>
            <person name="Daum C."/>
            <person name="Ezra D."/>
            <person name="Gonzalez J."/>
            <person name="Henrissat B."/>
            <person name="Kuo A."/>
            <person name="Liang C."/>
            <person name="Lipzen A."/>
            <person name="Lutzoni F."/>
            <person name="Magnuson J."/>
            <person name="Mondo S."/>
            <person name="Nolan M."/>
            <person name="Ohm R."/>
            <person name="Pangilinan J."/>
            <person name="Park H.-J."/>
            <person name="Ramirez L."/>
            <person name="Alfaro M."/>
            <person name="Sun H."/>
            <person name="Tritt A."/>
            <person name="Yoshinaga Y."/>
            <person name="Zwiers L.-H."/>
            <person name="Turgeon B."/>
            <person name="Goodwin S."/>
            <person name="Spatafora J."/>
            <person name="Crous P."/>
            <person name="Grigoriev I."/>
        </authorList>
    </citation>
    <scope>NUCLEOTIDE SEQUENCE</scope>
    <source>
        <strain evidence="4">CBS 123094</strain>
    </source>
</reference>
<dbReference type="InterPro" id="IPR024326">
    <property type="entry name" value="RRP7_C"/>
</dbReference>
<dbReference type="AlphaFoldDB" id="A0A6A5WAA1"/>
<comment type="similarity">
    <text evidence="1">Belongs to the RRP7 family.</text>
</comment>
<sequence length="315" mass="35384">GFTILPLDLPNIVRTKSSDAKSTTPPRHYLYVKPHEPSSPTPTSDRSLFIANIPIDAAETNIRALFAEQLGGLRVVAVEFDSSIPAAQVVKRFRGSSVQATAVAQVDGDKNSRKRKRDEEIVAEGVVEDEESALPRIWGGDLRASGSTAVVTFVDRSSMKGAFAEIRKVAKAGGSVRWQNGEGLGLERYTAHNSLKYPSKAALQSSINAYLTQFNRAENARNRVRKVQRSVPDEDGFMTVVRGGRIGPARVEEAEKKKAELEERNKRNGIKEDFYRFQTREKRKEAEGELRRKFEMDRKRVVEMRERRGRVRPET</sequence>
<evidence type="ECO:0000256" key="1">
    <source>
        <dbReference type="ARBA" id="ARBA00006110"/>
    </source>
</evidence>
<dbReference type="GO" id="GO:0000028">
    <property type="term" value="P:ribosomal small subunit assembly"/>
    <property type="evidence" value="ECO:0007669"/>
    <property type="project" value="TreeGrafter"/>
</dbReference>
<protein>
    <recommendedName>
        <fullName evidence="6">RRM domain-containing protein</fullName>
    </recommendedName>
</protein>
<evidence type="ECO:0008006" key="6">
    <source>
        <dbReference type="Google" id="ProtNLM"/>
    </source>
</evidence>
<dbReference type="PANTHER" id="PTHR13191">
    <property type="entry name" value="RIBOSOMAL RNA PROCESSING PROTEIN 7-RELATED"/>
    <property type="match status" value="1"/>
</dbReference>
<feature type="domain" description="Rrp7 RRM-like N-terminal" evidence="3">
    <location>
        <begin position="1"/>
        <end position="192"/>
    </location>
</feature>
<evidence type="ECO:0000313" key="5">
    <source>
        <dbReference type="Proteomes" id="UP000799779"/>
    </source>
</evidence>
<feature type="non-terminal residue" evidence="4">
    <location>
        <position position="1"/>
    </location>
</feature>
<dbReference type="GO" id="GO:0032545">
    <property type="term" value="C:CURI complex"/>
    <property type="evidence" value="ECO:0007669"/>
    <property type="project" value="TreeGrafter"/>
</dbReference>
<gene>
    <name evidence="4" type="ORF">P154DRAFT_411582</name>
</gene>